<comment type="similarity">
    <text evidence="3">Belongs to the UreF family.</text>
</comment>
<evidence type="ECO:0000256" key="1">
    <source>
        <dbReference type="ARBA" id="ARBA00022988"/>
    </source>
</evidence>
<dbReference type="EMBL" id="JAGGDJ010000051">
    <property type="protein sequence ID" value="MBO7748231.1"/>
    <property type="molecule type" value="Genomic_DNA"/>
</dbReference>
<proteinExistence type="inferred from homology"/>
<dbReference type="HAMAP" id="MF_01385">
    <property type="entry name" value="UreF"/>
    <property type="match status" value="1"/>
</dbReference>
<dbReference type="Gene3D" id="1.10.4190.10">
    <property type="entry name" value="Urease accessory protein UreF"/>
    <property type="match status" value="1"/>
</dbReference>
<dbReference type="PIRSF" id="PIRSF009467">
    <property type="entry name" value="Ureas_acces_UreF"/>
    <property type="match status" value="1"/>
</dbReference>
<dbReference type="PANTHER" id="PTHR33620">
    <property type="entry name" value="UREASE ACCESSORY PROTEIN F"/>
    <property type="match status" value="1"/>
</dbReference>
<accession>A0ABS3WIS3</accession>
<evidence type="ECO:0000313" key="5">
    <source>
        <dbReference type="Proteomes" id="UP000670947"/>
    </source>
</evidence>
<reference evidence="4 5" key="1">
    <citation type="submission" date="2021-03" db="EMBL/GenBank/DDBJ databases">
        <title>Paenibacillus artemisicola MWE-103 whole genome sequence.</title>
        <authorList>
            <person name="Ham Y.J."/>
        </authorList>
    </citation>
    <scope>NUCLEOTIDE SEQUENCE [LARGE SCALE GENOMIC DNA]</scope>
    <source>
        <strain evidence="4 5">MWE-103</strain>
    </source>
</reference>
<sequence length="264" mass="29185">MRSRGGTADGAAVFSVLNEEAKKALTVEREAAAEAGGIVPWLALQQLLDSALPIGGFSHSFGLETLVQEGAVRTSRQLEDYLTAMLTQSWSTSDLMVVKAVYRDVPAEDWQSLWHVERLVHVQRTADETRTGIEKMGRRLLRLLAAMHPRLDWRPLSEASKRGDCLASHPLVFGYACHRFGIPLAQAAQGYLYGCIATGVNSALRLMSIGQTEGQQLIARLAPRTVEAWVFASALRPEDAYANMPLGEIAMMRHEQLYSRLFMS</sequence>
<keyword evidence="2 3" id="KW-0143">Chaperone</keyword>
<organism evidence="4 5">
    <name type="scientific">Paenibacillus artemisiicola</name>
    <dbReference type="NCBI Taxonomy" id="1172618"/>
    <lineage>
        <taxon>Bacteria</taxon>
        <taxon>Bacillati</taxon>
        <taxon>Bacillota</taxon>
        <taxon>Bacilli</taxon>
        <taxon>Bacillales</taxon>
        <taxon>Paenibacillaceae</taxon>
        <taxon>Paenibacillus</taxon>
    </lineage>
</organism>
<keyword evidence="5" id="KW-1185">Reference proteome</keyword>
<comment type="subcellular location">
    <subcellularLocation>
        <location evidence="3">Cytoplasm</location>
    </subcellularLocation>
</comment>
<evidence type="ECO:0000256" key="3">
    <source>
        <dbReference type="HAMAP-Rule" id="MF_01385"/>
    </source>
</evidence>
<evidence type="ECO:0000256" key="2">
    <source>
        <dbReference type="ARBA" id="ARBA00023186"/>
    </source>
</evidence>
<dbReference type="InterPro" id="IPR038277">
    <property type="entry name" value="UreF_sf"/>
</dbReference>
<keyword evidence="3" id="KW-0963">Cytoplasm</keyword>
<dbReference type="PANTHER" id="PTHR33620:SF1">
    <property type="entry name" value="UREASE ACCESSORY PROTEIN F"/>
    <property type="match status" value="1"/>
</dbReference>
<keyword evidence="1 3" id="KW-0996">Nickel insertion</keyword>
<comment type="subunit">
    <text evidence="3">UreD, UreF and UreG form a complex that acts as a GTP-hydrolysis-dependent molecular chaperone, activating the urease apoprotein by helping to assemble the nickel containing metallocenter of UreC. The UreE protein probably delivers the nickel.</text>
</comment>
<dbReference type="Proteomes" id="UP000670947">
    <property type="component" value="Unassembled WGS sequence"/>
</dbReference>
<name>A0ABS3WIS3_9BACL</name>
<gene>
    <name evidence="3" type="primary">ureF</name>
    <name evidence="4" type="ORF">I8J29_29010</name>
</gene>
<evidence type="ECO:0000313" key="4">
    <source>
        <dbReference type="EMBL" id="MBO7748231.1"/>
    </source>
</evidence>
<comment type="function">
    <text evidence="3">Required for maturation of urease via the functional incorporation of the urease nickel metallocenter.</text>
</comment>
<protein>
    <recommendedName>
        <fullName evidence="3">Urease accessory protein UreF</fullName>
    </recommendedName>
</protein>
<comment type="caution">
    <text evidence="4">The sequence shown here is derived from an EMBL/GenBank/DDBJ whole genome shotgun (WGS) entry which is preliminary data.</text>
</comment>
<dbReference type="Pfam" id="PF01730">
    <property type="entry name" value="UreF"/>
    <property type="match status" value="1"/>
</dbReference>
<dbReference type="InterPro" id="IPR002639">
    <property type="entry name" value="UreF"/>
</dbReference>